<dbReference type="InterPro" id="IPR036582">
    <property type="entry name" value="Mao_N_sf"/>
</dbReference>
<comment type="caution">
    <text evidence="5">The sequence shown here is derived from an EMBL/GenBank/DDBJ whole genome shotgun (WGS) entry which is preliminary data.</text>
</comment>
<dbReference type="Pfam" id="PF07833">
    <property type="entry name" value="Cu_amine_oxidN1"/>
    <property type="match status" value="2"/>
</dbReference>
<dbReference type="InterPro" id="IPR012854">
    <property type="entry name" value="Cu_amine_oxidase-like_N"/>
</dbReference>
<gene>
    <name evidence="5" type="ORF">H8S45_15705</name>
</gene>
<feature type="domain" description="Copper amine oxidase-like N-terminal" evidence="4">
    <location>
        <begin position="139"/>
        <end position="176"/>
    </location>
</feature>
<keyword evidence="2" id="KW-0732">Signal</keyword>
<dbReference type="Pfam" id="PF03413">
    <property type="entry name" value="PepSY"/>
    <property type="match status" value="2"/>
</dbReference>
<evidence type="ECO:0000313" key="6">
    <source>
        <dbReference type="Proteomes" id="UP000606499"/>
    </source>
</evidence>
<dbReference type="AlphaFoldDB" id="A0A923RXD8"/>
<evidence type="ECO:0000313" key="5">
    <source>
        <dbReference type="EMBL" id="MBC5726884.1"/>
    </source>
</evidence>
<dbReference type="RefSeq" id="WP_186950565.1">
    <property type="nucleotide sequence ID" value="NZ_JACOPL010000054.1"/>
</dbReference>
<dbReference type="InterPro" id="IPR025711">
    <property type="entry name" value="PepSY"/>
</dbReference>
<feature type="signal peptide" evidence="2">
    <location>
        <begin position="1"/>
        <end position="20"/>
    </location>
</feature>
<reference evidence="5" key="1">
    <citation type="submission" date="2020-08" db="EMBL/GenBank/DDBJ databases">
        <title>Genome public.</title>
        <authorList>
            <person name="Liu C."/>
            <person name="Sun Q."/>
        </authorList>
    </citation>
    <scope>NUCLEOTIDE SEQUENCE</scope>
    <source>
        <strain evidence="5">NSJ-28</strain>
    </source>
</reference>
<accession>A0A923RXD8</accession>
<evidence type="ECO:0000256" key="1">
    <source>
        <dbReference type="SAM" id="MobiDB-lite"/>
    </source>
</evidence>
<evidence type="ECO:0000259" key="3">
    <source>
        <dbReference type="Pfam" id="PF03413"/>
    </source>
</evidence>
<proteinExistence type="predicted"/>
<feature type="domain" description="PepSY" evidence="3">
    <location>
        <begin position="215"/>
        <end position="279"/>
    </location>
</feature>
<dbReference type="SUPFAM" id="SSF55383">
    <property type="entry name" value="Copper amine oxidase, domain N"/>
    <property type="match status" value="2"/>
</dbReference>
<organism evidence="5 6">
    <name type="scientific">Agathobaculum faecis</name>
    <dbReference type="NCBI Taxonomy" id="2763013"/>
    <lineage>
        <taxon>Bacteria</taxon>
        <taxon>Bacillati</taxon>
        <taxon>Bacillota</taxon>
        <taxon>Clostridia</taxon>
        <taxon>Eubacteriales</taxon>
        <taxon>Butyricicoccaceae</taxon>
        <taxon>Agathobaculum</taxon>
    </lineage>
</organism>
<sequence>MKKMICTVALASLLCGSAFAASGSYTVAAELNPDIRVQIDGVERTFYNVQGQEVHPISCGGTTYIPLRSIGELMNKNVNWDESSYTATIGGTRTTGNATGTPDRNAKEAAVNLTMEPNYTIVIDGVDRTFYDVNGKVCDPAVYNGSIYLPIRAIGEIMGKSVSWNEAAQTVSLNSNASIGGEVTDFDTSNPATTPPSDPTTPVNPATPSTPAGTITLEQAKQAALKHAGKTAAQVTFVKGTFDYEHGRPVYEVEFIEANGTGYMEYDYEIDASTGAVRSYDFDAENYRPAGNQGSASVGVTVSEARAKELALAKVPGASSANIYKFKLDFDDGRWVYEGDIYYNTMEYEFEIDANTGAFVSWSVESIYD</sequence>
<protein>
    <submittedName>
        <fullName evidence="5">PepSY domain-containing protein</fullName>
    </submittedName>
</protein>
<feature type="region of interest" description="Disordered" evidence="1">
    <location>
        <begin position="178"/>
        <end position="213"/>
    </location>
</feature>
<evidence type="ECO:0000256" key="2">
    <source>
        <dbReference type="SAM" id="SignalP"/>
    </source>
</evidence>
<feature type="domain" description="Copper amine oxidase-like N-terminal" evidence="4">
    <location>
        <begin position="53"/>
        <end position="91"/>
    </location>
</feature>
<evidence type="ECO:0000259" key="4">
    <source>
        <dbReference type="Pfam" id="PF07833"/>
    </source>
</evidence>
<dbReference type="Gene3D" id="3.30.457.10">
    <property type="entry name" value="Copper amine oxidase-like, N-terminal domain"/>
    <property type="match status" value="1"/>
</dbReference>
<dbReference type="Proteomes" id="UP000606499">
    <property type="component" value="Unassembled WGS sequence"/>
</dbReference>
<dbReference type="EMBL" id="JACOPL010000054">
    <property type="protein sequence ID" value="MBC5726884.1"/>
    <property type="molecule type" value="Genomic_DNA"/>
</dbReference>
<feature type="domain" description="PepSY" evidence="3">
    <location>
        <begin position="302"/>
        <end position="360"/>
    </location>
</feature>
<dbReference type="Gene3D" id="3.10.450.40">
    <property type="match status" value="2"/>
</dbReference>
<feature type="chain" id="PRO_5038031860" evidence="2">
    <location>
        <begin position="21"/>
        <end position="369"/>
    </location>
</feature>
<name>A0A923RXD8_9FIRM</name>
<keyword evidence="6" id="KW-1185">Reference proteome</keyword>